<gene>
    <name evidence="1" type="ORF">M9H77_10380</name>
</gene>
<comment type="caution">
    <text evidence="1">The sequence shown here is derived from an EMBL/GenBank/DDBJ whole genome shotgun (WGS) entry which is preliminary data.</text>
</comment>
<keyword evidence="2" id="KW-1185">Reference proteome</keyword>
<dbReference type="EMBL" id="CM044702">
    <property type="protein sequence ID" value="KAI5679430.1"/>
    <property type="molecule type" value="Genomic_DNA"/>
</dbReference>
<sequence>MSRFKGTKQIEFQFNALLCIFLKFGDGDKVLKDTGEVYFINWRTGMKSQEDPRINPDINCEFYNSEEDDSCYDSEGSSSESSSREQEQYKTTAESNINERAQVLVAAGCKSCLMYFMVPKQAEDCPKCYGQLLHFDRSENTSP</sequence>
<organism evidence="1 2">
    <name type="scientific">Catharanthus roseus</name>
    <name type="common">Madagascar periwinkle</name>
    <name type="synonym">Vinca rosea</name>
    <dbReference type="NCBI Taxonomy" id="4058"/>
    <lineage>
        <taxon>Eukaryota</taxon>
        <taxon>Viridiplantae</taxon>
        <taxon>Streptophyta</taxon>
        <taxon>Embryophyta</taxon>
        <taxon>Tracheophyta</taxon>
        <taxon>Spermatophyta</taxon>
        <taxon>Magnoliopsida</taxon>
        <taxon>eudicotyledons</taxon>
        <taxon>Gunneridae</taxon>
        <taxon>Pentapetalae</taxon>
        <taxon>asterids</taxon>
        <taxon>lamiids</taxon>
        <taxon>Gentianales</taxon>
        <taxon>Apocynaceae</taxon>
        <taxon>Rauvolfioideae</taxon>
        <taxon>Vinceae</taxon>
        <taxon>Catharanthinae</taxon>
        <taxon>Catharanthus</taxon>
    </lineage>
</organism>
<proteinExistence type="predicted"/>
<evidence type="ECO:0000313" key="1">
    <source>
        <dbReference type="EMBL" id="KAI5679430.1"/>
    </source>
</evidence>
<protein>
    <submittedName>
        <fullName evidence="1">Uncharacterized protein</fullName>
    </submittedName>
</protein>
<accession>A0ACC0C3B6</accession>
<evidence type="ECO:0000313" key="2">
    <source>
        <dbReference type="Proteomes" id="UP001060085"/>
    </source>
</evidence>
<dbReference type="Proteomes" id="UP001060085">
    <property type="component" value="Linkage Group LG02"/>
</dbReference>
<reference evidence="2" key="1">
    <citation type="journal article" date="2023" name="Nat. Plants">
        <title>Single-cell RNA sequencing provides a high-resolution roadmap for understanding the multicellular compartmentation of specialized metabolism.</title>
        <authorList>
            <person name="Sun S."/>
            <person name="Shen X."/>
            <person name="Li Y."/>
            <person name="Li Y."/>
            <person name="Wang S."/>
            <person name="Li R."/>
            <person name="Zhang H."/>
            <person name="Shen G."/>
            <person name="Guo B."/>
            <person name="Wei J."/>
            <person name="Xu J."/>
            <person name="St-Pierre B."/>
            <person name="Chen S."/>
            <person name="Sun C."/>
        </authorList>
    </citation>
    <scope>NUCLEOTIDE SEQUENCE [LARGE SCALE GENOMIC DNA]</scope>
</reference>
<name>A0ACC0C3B6_CATRO</name>